<gene>
    <name evidence="8" type="ORF">LLUT_LOCUS20167</name>
</gene>
<dbReference type="Gene3D" id="3.60.15.10">
    <property type="entry name" value="Ribonuclease Z/Hydroxyacylglutathione hydrolase-like"/>
    <property type="match status" value="1"/>
</dbReference>
<dbReference type="Proteomes" id="UP001497480">
    <property type="component" value="Unassembled WGS sequence"/>
</dbReference>
<feature type="domain" description="SAM" evidence="7">
    <location>
        <begin position="201"/>
        <end position="264"/>
    </location>
</feature>
<evidence type="ECO:0000313" key="8">
    <source>
        <dbReference type="EMBL" id="CAL0319107.1"/>
    </source>
</evidence>
<feature type="region of interest" description="Disordered" evidence="6">
    <location>
        <begin position="322"/>
        <end position="357"/>
    </location>
</feature>
<dbReference type="InterPro" id="IPR013761">
    <property type="entry name" value="SAM/pointed_sf"/>
</dbReference>
<keyword evidence="4" id="KW-0234">DNA repair</keyword>
<evidence type="ECO:0000256" key="3">
    <source>
        <dbReference type="ARBA" id="ARBA00022763"/>
    </source>
</evidence>
<dbReference type="GO" id="GO:0003684">
    <property type="term" value="F:damaged DNA binding"/>
    <property type="evidence" value="ECO:0007669"/>
    <property type="project" value="TreeGrafter"/>
</dbReference>
<feature type="region of interest" description="Disordered" evidence="6">
    <location>
        <begin position="263"/>
        <end position="303"/>
    </location>
</feature>
<dbReference type="FunFam" id="3.60.15.10:FF:000027">
    <property type="entry name" value="DNA ligase 6"/>
    <property type="match status" value="1"/>
</dbReference>
<evidence type="ECO:0000256" key="2">
    <source>
        <dbReference type="ARBA" id="ARBA00010304"/>
    </source>
</evidence>
<comment type="caution">
    <text evidence="8">The sequence shown here is derived from an EMBL/GenBank/DDBJ whole genome shotgun (WGS) entry which is preliminary data.</text>
</comment>
<dbReference type="InterPro" id="IPR036866">
    <property type="entry name" value="RibonucZ/Hydroxyglut_hydro"/>
</dbReference>
<keyword evidence="5" id="KW-0539">Nucleus</keyword>
<protein>
    <recommendedName>
        <fullName evidence="7">SAM domain-containing protein</fullName>
    </recommendedName>
</protein>
<evidence type="ECO:0000259" key="7">
    <source>
        <dbReference type="PROSITE" id="PS50105"/>
    </source>
</evidence>
<dbReference type="FunFam" id="3.40.50.12650:FF:000004">
    <property type="entry name" value="DNA cross-link repair 1A protein"/>
    <property type="match status" value="1"/>
</dbReference>
<feature type="region of interest" description="Disordered" evidence="6">
    <location>
        <begin position="1"/>
        <end position="49"/>
    </location>
</feature>
<dbReference type="PANTHER" id="PTHR23240:SF6">
    <property type="entry name" value="DNA CROSS-LINK REPAIR 1A PROTEIN"/>
    <property type="match status" value="1"/>
</dbReference>
<evidence type="ECO:0000256" key="4">
    <source>
        <dbReference type="ARBA" id="ARBA00023204"/>
    </source>
</evidence>
<dbReference type="CDD" id="cd09487">
    <property type="entry name" value="SAM_superfamily"/>
    <property type="match status" value="1"/>
</dbReference>
<reference evidence="8 9" key="1">
    <citation type="submission" date="2024-03" db="EMBL/GenBank/DDBJ databases">
        <authorList>
            <person name="Martinez-Hernandez J."/>
        </authorList>
    </citation>
    <scope>NUCLEOTIDE SEQUENCE [LARGE SCALE GENOMIC DNA]</scope>
</reference>
<dbReference type="InterPro" id="IPR001660">
    <property type="entry name" value="SAM"/>
</dbReference>
<organism evidence="8 9">
    <name type="scientific">Lupinus luteus</name>
    <name type="common">European yellow lupine</name>
    <dbReference type="NCBI Taxonomy" id="3873"/>
    <lineage>
        <taxon>Eukaryota</taxon>
        <taxon>Viridiplantae</taxon>
        <taxon>Streptophyta</taxon>
        <taxon>Embryophyta</taxon>
        <taxon>Tracheophyta</taxon>
        <taxon>Spermatophyta</taxon>
        <taxon>Magnoliopsida</taxon>
        <taxon>eudicotyledons</taxon>
        <taxon>Gunneridae</taxon>
        <taxon>Pentapetalae</taxon>
        <taxon>rosids</taxon>
        <taxon>fabids</taxon>
        <taxon>Fabales</taxon>
        <taxon>Fabaceae</taxon>
        <taxon>Papilionoideae</taxon>
        <taxon>50 kb inversion clade</taxon>
        <taxon>genistoids sensu lato</taxon>
        <taxon>core genistoids</taxon>
        <taxon>Genisteae</taxon>
        <taxon>Lupinus</taxon>
    </lineage>
</organism>
<dbReference type="EMBL" id="CAXHTB010000014">
    <property type="protein sequence ID" value="CAL0319107.1"/>
    <property type="molecule type" value="Genomic_DNA"/>
</dbReference>
<feature type="compositionally biased region" description="Basic residues" evidence="6">
    <location>
        <begin position="282"/>
        <end position="291"/>
    </location>
</feature>
<dbReference type="CDD" id="cd16273">
    <property type="entry name" value="SNM1A-1C-like_MBL-fold"/>
    <property type="match status" value="1"/>
</dbReference>
<dbReference type="SUPFAM" id="SSF47769">
    <property type="entry name" value="SAM/Pointed domain"/>
    <property type="match status" value="1"/>
</dbReference>
<dbReference type="GO" id="GO:0035312">
    <property type="term" value="F:5'-3' DNA exonuclease activity"/>
    <property type="evidence" value="ECO:0007669"/>
    <property type="project" value="TreeGrafter"/>
</dbReference>
<keyword evidence="9" id="KW-1185">Reference proteome</keyword>
<dbReference type="GO" id="GO:0005634">
    <property type="term" value="C:nucleus"/>
    <property type="evidence" value="ECO:0007669"/>
    <property type="project" value="UniProtKB-SubCell"/>
</dbReference>
<accession>A0AAV1XDN9</accession>
<feature type="compositionally biased region" description="Basic and acidic residues" evidence="6">
    <location>
        <begin position="268"/>
        <end position="281"/>
    </location>
</feature>
<comment type="subcellular location">
    <subcellularLocation>
        <location evidence="1">Nucleus</location>
    </subcellularLocation>
</comment>
<dbReference type="Pfam" id="PF07522">
    <property type="entry name" value="DRMBL"/>
    <property type="match status" value="1"/>
</dbReference>
<dbReference type="SUPFAM" id="SSF56281">
    <property type="entry name" value="Metallo-hydrolase/oxidoreductase"/>
    <property type="match status" value="1"/>
</dbReference>
<sequence length="692" mass="78439">MLDDEVYDFPLTQTATSRSKKPKHNNSLDFDKENIPSNPNSPFPHYSTLDSDDYAPHEFENCSLDFIPSTIDINCTTLQHYRVSSSHSPRSYCSVPRELKGSYFGNSIESKLVLLRNGSEKVLDEVAEVDSDSELDPLLRLCNELERLDEDCVICPICEVDISNLTEELRNLHTNDCLDNSKDTPQYVPPHVEEIDAHSVSKVSPVVDWLRNLGLVKYEHVFVREEVDFDTLQWLTEEDLLSMGVTALGPRKKIVHALSELRQGAAPKNEEHEDAPVEPRRIRNQKVKSHHDKSERKFDSTSKPVGNKLITEYFPGFATNGKKVSASPGEQPEIKNSCSGSGHKHKAKSTPTNRKLRDAPKWCSIPGTPFRVDAFKYLRADCSHWFLTHFHLDHYQGLTKSFNHGKIYCSSITARLVNMNIGIPYDKLHVLPLNEKVKISDVDVTCLDANHCPGAVIILFQPPNGKAVLHTGDFRFSEDIALNPLLCTCPIHTLILDSTYCNPQYDFPKQDAVIQFVIDAIQAESFNPKTLFLIGSYTIGKERLFLEVARALRKKVYVAAAKMRLLKCLEFQDEDMQWFTSNEHESNIHVAPMWTLASFKRLKQVSFQYSSRFSLIVAFSPTGWTFGKGKKKSPGRRWQQGTIIRYEVPYSEHSSFTELQEFVKLISPDNIIPSVNNDGPESADAMISLMLS</sequence>
<dbReference type="SMART" id="SM00454">
    <property type="entry name" value="SAM"/>
    <property type="match status" value="1"/>
</dbReference>
<evidence type="ECO:0000256" key="1">
    <source>
        <dbReference type="ARBA" id="ARBA00004123"/>
    </source>
</evidence>
<dbReference type="PROSITE" id="PS50105">
    <property type="entry name" value="SAM_DOMAIN"/>
    <property type="match status" value="1"/>
</dbReference>
<dbReference type="InterPro" id="IPR011084">
    <property type="entry name" value="DRMBL"/>
</dbReference>
<dbReference type="GO" id="GO:0036297">
    <property type="term" value="P:interstrand cross-link repair"/>
    <property type="evidence" value="ECO:0007669"/>
    <property type="project" value="TreeGrafter"/>
</dbReference>
<proteinExistence type="inferred from homology"/>
<evidence type="ECO:0000256" key="6">
    <source>
        <dbReference type="SAM" id="MobiDB-lite"/>
    </source>
</evidence>
<dbReference type="GO" id="GO:0006303">
    <property type="term" value="P:double-strand break repair via nonhomologous end joining"/>
    <property type="evidence" value="ECO:0007669"/>
    <property type="project" value="TreeGrafter"/>
</dbReference>
<dbReference type="Gene3D" id="3.40.50.12650">
    <property type="match status" value="1"/>
</dbReference>
<keyword evidence="3" id="KW-0227">DNA damage</keyword>
<evidence type="ECO:0000256" key="5">
    <source>
        <dbReference type="ARBA" id="ARBA00023242"/>
    </source>
</evidence>
<dbReference type="PANTHER" id="PTHR23240">
    <property type="entry name" value="DNA CROSS-LINK REPAIR PROTEIN PSO2/SNM1-RELATED"/>
    <property type="match status" value="1"/>
</dbReference>
<comment type="similarity">
    <text evidence="2">Belongs to the DNA repair metallo-beta-lactamase (DRMBL) family.</text>
</comment>
<evidence type="ECO:0000313" key="9">
    <source>
        <dbReference type="Proteomes" id="UP001497480"/>
    </source>
</evidence>
<dbReference type="Pfam" id="PF00536">
    <property type="entry name" value="SAM_1"/>
    <property type="match status" value="1"/>
</dbReference>
<dbReference type="Gene3D" id="1.10.150.50">
    <property type="entry name" value="Transcription Factor, Ets-1"/>
    <property type="match status" value="1"/>
</dbReference>
<dbReference type="AlphaFoldDB" id="A0AAV1XDN9"/>
<name>A0AAV1XDN9_LUPLU</name>